<protein>
    <submittedName>
        <fullName evidence="6">5-oxoprolinase subunit PxpA</fullName>
        <ecNumber evidence="6">3.5.2.9</ecNumber>
    </submittedName>
</protein>
<dbReference type="SUPFAM" id="SSF88713">
    <property type="entry name" value="Glycoside hydrolase/deacetylase"/>
    <property type="match status" value="1"/>
</dbReference>
<evidence type="ECO:0000256" key="2">
    <source>
        <dbReference type="ARBA" id="ARBA00022801"/>
    </source>
</evidence>
<evidence type="ECO:0000259" key="4">
    <source>
        <dbReference type="SMART" id="SM00796"/>
    </source>
</evidence>
<keyword evidence="7" id="KW-1185">Reference proteome</keyword>
<dbReference type="InterPro" id="IPR029000">
    <property type="entry name" value="Cyclophilin-like_dom_sf"/>
</dbReference>
<dbReference type="GO" id="GO:0005524">
    <property type="term" value="F:ATP binding"/>
    <property type="evidence" value="ECO:0007669"/>
    <property type="project" value="UniProtKB-KW"/>
</dbReference>
<evidence type="ECO:0000313" key="6">
    <source>
        <dbReference type="EMBL" id="QTH63823.1"/>
    </source>
</evidence>
<feature type="domain" description="Carboxyltransferase" evidence="5">
    <location>
        <begin position="558"/>
        <end position="848"/>
    </location>
</feature>
<evidence type="ECO:0000313" key="7">
    <source>
        <dbReference type="Proteomes" id="UP000682739"/>
    </source>
</evidence>
<dbReference type="Gene3D" id="3.20.20.370">
    <property type="entry name" value="Glycoside hydrolase/deacetylase"/>
    <property type="match status" value="1"/>
</dbReference>
<dbReference type="Pfam" id="PF03746">
    <property type="entry name" value="LamB_YcsF"/>
    <property type="match status" value="1"/>
</dbReference>
<dbReference type="InterPro" id="IPR003778">
    <property type="entry name" value="CT_A_B"/>
</dbReference>
<organism evidence="6 7">
    <name type="scientific">Psychrosphaera ytuae</name>
    <dbReference type="NCBI Taxonomy" id="2820710"/>
    <lineage>
        <taxon>Bacteria</taxon>
        <taxon>Pseudomonadati</taxon>
        <taxon>Pseudomonadota</taxon>
        <taxon>Gammaproteobacteria</taxon>
        <taxon>Alteromonadales</taxon>
        <taxon>Pseudoalteromonadaceae</taxon>
        <taxon>Psychrosphaera</taxon>
    </lineage>
</organism>
<proteinExistence type="predicted"/>
<dbReference type="InterPro" id="IPR052708">
    <property type="entry name" value="PxpC"/>
</dbReference>
<dbReference type="PANTHER" id="PTHR43309">
    <property type="entry name" value="5-OXOPROLINASE SUBUNIT C"/>
    <property type="match status" value="1"/>
</dbReference>
<dbReference type="EC" id="3.5.2.9" evidence="6"/>
<sequence>MKPVLDNKSNTQTQITLNCDLGETDLITENSIEHQVMPLIDMANIACTGHAGNEQTMKATIELAKLNNVIVGAHPSYPDRANFGRVSLFSESNNLTYEALQTTLFEQITALLNISTELNYPISYVKPHGALYNDMAESTELAEVVFSVVASINKKFKQQLKLMVIATAPGNSSVNFEELAQQYHVKLLSEAFIDRRYQYNGLLTPRKLPTGEINPNAVLDEEEALFQALSLIEGKVTCENGQVISLSASSLCVHGDNEAALTTTRLLKSILELPITFSRPSDRSLKIVAKDTTYTKLLSPLSTMLNQYFSTQLVAVTPAFNSLFLEAKAGELDSILLINSTLRIFKNLLTEQHNSKSHHCELPICYEIMSSESHKKYNDLGEIAHQTGLSEEAVVNAHLETKFRVEAIGFAPGFAYMSGLPNQLDVPRKTTPRQSVPEGAVAIAGDMSCVYPQSSPGGWNIIGLCPTPVFNINNTDSPLLYQVGDTVSFRAISKSEYLTTVQQNQSNKNQLKTLPTALPEEQHNKPDLNNIDTAAKLIVTKIGSTATIQDSGRTGVSHLGLSVGGAADNDAYQWANRLLDNDINASVIEFVFGNFELTCVEATYICLTGASATISVNGQSQPMWKTIRLEKGDVVKVGFAQHGLRIYLAIQGGVKAERWWGSSATVIKDQIGTQVIKGSIISSAENSFAILSNTSDKNSQAGALVHNRMLSPSVIPKYSSEIEVHLILSEQFALFSPQQLNALVTIEFSVSAQSDRMGVRLQSNQSQLKHQHHIQSEGLGLGAVQITPEGEPIVMLADRQSIGGYPKVGYLTQADCNKIAQAQPNTRVRFKLVTHQQAKRYEAQLTILNRN</sequence>
<evidence type="ECO:0000256" key="1">
    <source>
        <dbReference type="ARBA" id="ARBA00022741"/>
    </source>
</evidence>
<dbReference type="InterPro" id="IPR005501">
    <property type="entry name" value="LamB/YcsF/PxpA-like"/>
</dbReference>
<dbReference type="Pfam" id="PF02626">
    <property type="entry name" value="CT_A_B"/>
    <property type="match status" value="1"/>
</dbReference>
<feature type="domain" description="Carboxyltransferase" evidence="4">
    <location>
        <begin position="275"/>
        <end position="480"/>
    </location>
</feature>
<dbReference type="Gene3D" id="2.40.100.10">
    <property type="entry name" value="Cyclophilin-like"/>
    <property type="match status" value="2"/>
</dbReference>
<gene>
    <name evidence="6" type="primary">pxpA</name>
    <name evidence="6" type="ORF">J1N51_14100</name>
</gene>
<dbReference type="EMBL" id="CP072110">
    <property type="protein sequence ID" value="QTH63823.1"/>
    <property type="molecule type" value="Genomic_DNA"/>
</dbReference>
<dbReference type="NCBIfam" id="NF003816">
    <property type="entry name" value="PRK05406.1-5"/>
    <property type="match status" value="1"/>
</dbReference>
<dbReference type="GO" id="GO:0017168">
    <property type="term" value="F:5-oxoprolinase (ATP-hydrolyzing) activity"/>
    <property type="evidence" value="ECO:0007669"/>
    <property type="project" value="UniProtKB-EC"/>
</dbReference>
<dbReference type="AlphaFoldDB" id="A0A975HI66"/>
<dbReference type="SMART" id="SM00797">
    <property type="entry name" value="AHS2"/>
    <property type="match status" value="1"/>
</dbReference>
<dbReference type="GO" id="GO:0005975">
    <property type="term" value="P:carbohydrate metabolic process"/>
    <property type="evidence" value="ECO:0007669"/>
    <property type="project" value="InterPro"/>
</dbReference>
<dbReference type="PANTHER" id="PTHR43309:SF4">
    <property type="entry name" value="CARBOXYLTRANSFERASE DOMAIN-CONTAINING PROTEIN"/>
    <property type="match status" value="1"/>
</dbReference>
<dbReference type="CDD" id="cd10801">
    <property type="entry name" value="LamB_YcsF_like_1"/>
    <property type="match status" value="1"/>
</dbReference>
<reference evidence="6" key="1">
    <citation type="submission" date="2021-03" db="EMBL/GenBank/DDBJ databases">
        <title>Description of Psychrosphaera ytuae sp. nov. isolated from deep sea sediment of South China Sea.</title>
        <authorList>
            <person name="Zhang J."/>
            <person name="Xu X.-D."/>
        </authorList>
    </citation>
    <scope>NUCLEOTIDE SEQUENCE</scope>
    <source>
        <strain evidence="6">MTZ26</strain>
    </source>
</reference>
<name>A0A975HI66_9GAMM</name>
<dbReference type="RefSeq" id="WP_208831878.1">
    <property type="nucleotide sequence ID" value="NZ_CP072110.1"/>
</dbReference>
<dbReference type="SMART" id="SM00796">
    <property type="entry name" value="AHS1"/>
    <property type="match status" value="1"/>
</dbReference>
<evidence type="ECO:0000259" key="5">
    <source>
        <dbReference type="SMART" id="SM00797"/>
    </source>
</evidence>
<dbReference type="InterPro" id="IPR011330">
    <property type="entry name" value="Glyco_hydro/deAcase_b/a-brl"/>
</dbReference>
<dbReference type="KEGG" id="psym:J1N51_14100"/>
<keyword evidence="2 6" id="KW-0378">Hydrolase</keyword>
<dbReference type="SUPFAM" id="SSF50891">
    <property type="entry name" value="Cyclophilin-like"/>
    <property type="match status" value="2"/>
</dbReference>
<dbReference type="InterPro" id="IPR003833">
    <property type="entry name" value="CT_C_D"/>
</dbReference>
<evidence type="ECO:0000256" key="3">
    <source>
        <dbReference type="ARBA" id="ARBA00022840"/>
    </source>
</evidence>
<dbReference type="Pfam" id="PF02682">
    <property type="entry name" value="CT_C_D"/>
    <property type="match status" value="1"/>
</dbReference>
<keyword evidence="1" id="KW-0547">Nucleotide-binding</keyword>
<dbReference type="Proteomes" id="UP000682739">
    <property type="component" value="Chromosome"/>
</dbReference>
<accession>A0A975HI66</accession>
<keyword evidence="3" id="KW-0067">ATP-binding</keyword>